<gene>
    <name evidence="2" type="ORF">B0T25DRAFT_540934</name>
</gene>
<organism evidence="2 3">
    <name type="scientific">Lasiosphaeria hispida</name>
    <dbReference type="NCBI Taxonomy" id="260671"/>
    <lineage>
        <taxon>Eukaryota</taxon>
        <taxon>Fungi</taxon>
        <taxon>Dikarya</taxon>
        <taxon>Ascomycota</taxon>
        <taxon>Pezizomycotina</taxon>
        <taxon>Sordariomycetes</taxon>
        <taxon>Sordariomycetidae</taxon>
        <taxon>Sordariales</taxon>
        <taxon>Lasiosphaeriaceae</taxon>
        <taxon>Lasiosphaeria</taxon>
    </lineage>
</organism>
<feature type="region of interest" description="Disordered" evidence="1">
    <location>
        <begin position="176"/>
        <end position="221"/>
    </location>
</feature>
<comment type="caution">
    <text evidence="2">The sequence shown here is derived from an EMBL/GenBank/DDBJ whole genome shotgun (WGS) entry which is preliminary data.</text>
</comment>
<reference evidence="2" key="1">
    <citation type="journal article" date="2023" name="Mol. Phylogenet. Evol.">
        <title>Genome-scale phylogeny and comparative genomics of the fungal order Sordariales.</title>
        <authorList>
            <person name="Hensen N."/>
            <person name="Bonometti L."/>
            <person name="Westerberg I."/>
            <person name="Brannstrom I.O."/>
            <person name="Guillou S."/>
            <person name="Cros-Aarteil S."/>
            <person name="Calhoun S."/>
            <person name="Haridas S."/>
            <person name="Kuo A."/>
            <person name="Mondo S."/>
            <person name="Pangilinan J."/>
            <person name="Riley R."/>
            <person name="LaButti K."/>
            <person name="Andreopoulos B."/>
            <person name="Lipzen A."/>
            <person name="Chen C."/>
            <person name="Yan M."/>
            <person name="Daum C."/>
            <person name="Ng V."/>
            <person name="Clum A."/>
            <person name="Steindorff A."/>
            <person name="Ohm R.A."/>
            <person name="Martin F."/>
            <person name="Silar P."/>
            <person name="Natvig D.O."/>
            <person name="Lalanne C."/>
            <person name="Gautier V."/>
            <person name="Ament-Velasquez S.L."/>
            <person name="Kruys A."/>
            <person name="Hutchinson M.I."/>
            <person name="Powell A.J."/>
            <person name="Barry K."/>
            <person name="Miller A.N."/>
            <person name="Grigoriev I.V."/>
            <person name="Debuchy R."/>
            <person name="Gladieux P."/>
            <person name="Hiltunen Thoren M."/>
            <person name="Johannesson H."/>
        </authorList>
    </citation>
    <scope>NUCLEOTIDE SEQUENCE</scope>
    <source>
        <strain evidence="2">CBS 955.72</strain>
    </source>
</reference>
<evidence type="ECO:0000313" key="3">
    <source>
        <dbReference type="Proteomes" id="UP001275084"/>
    </source>
</evidence>
<feature type="region of interest" description="Disordered" evidence="1">
    <location>
        <begin position="1"/>
        <end position="60"/>
    </location>
</feature>
<feature type="region of interest" description="Disordered" evidence="1">
    <location>
        <begin position="380"/>
        <end position="404"/>
    </location>
</feature>
<dbReference type="Proteomes" id="UP001275084">
    <property type="component" value="Unassembled WGS sequence"/>
</dbReference>
<sequence>MSTVRPASTHTLVSHTRPRRHHADAHRHHKHPDSTTRLAAAMPHRTETESPSSRKRGLSDAPNLIKATLEWLDDLLKHRATGGRRIMSPTTEANVRALLSACHADDKARSEGKPSVLTKESLTTIRHEIERRIETDEKYAEARFKLEKLTADAWLLRYGDYHATTLGAIRAEARKISRKATREARRERKKLEKRAGSTGGTTTTDAGNAETETDAAVPPMPLTTEDATLVTFMTKKWVMINDALEAEEAASRDALLPETVLRPMTDLIRKLVTGLPAGTLYEDIRLSIKLYACRNDLVHGHAGILASSGRFHELASKLNEDLIDLQRNTSINEESRQSTVAAIMGTIGTYFGKFTRHPDTGELLSYREWPLVDGKFVRTTGEPAESGTADEDDATLGGIASLMD</sequence>
<feature type="compositionally biased region" description="Polar residues" evidence="1">
    <location>
        <begin position="1"/>
        <end position="14"/>
    </location>
</feature>
<evidence type="ECO:0000256" key="1">
    <source>
        <dbReference type="SAM" id="MobiDB-lite"/>
    </source>
</evidence>
<accession>A0AAJ0MGS2</accession>
<protein>
    <submittedName>
        <fullName evidence="2">Uncharacterized protein</fullName>
    </submittedName>
</protein>
<dbReference type="EMBL" id="JAUIQD010000003">
    <property type="protein sequence ID" value="KAK3358091.1"/>
    <property type="molecule type" value="Genomic_DNA"/>
</dbReference>
<feature type="compositionally biased region" description="Basic residues" evidence="1">
    <location>
        <begin position="16"/>
        <end position="31"/>
    </location>
</feature>
<proteinExistence type="predicted"/>
<reference evidence="2" key="2">
    <citation type="submission" date="2023-06" db="EMBL/GenBank/DDBJ databases">
        <authorList>
            <consortium name="Lawrence Berkeley National Laboratory"/>
            <person name="Haridas S."/>
            <person name="Hensen N."/>
            <person name="Bonometti L."/>
            <person name="Westerberg I."/>
            <person name="Brannstrom I.O."/>
            <person name="Guillou S."/>
            <person name="Cros-Aarteil S."/>
            <person name="Calhoun S."/>
            <person name="Kuo A."/>
            <person name="Mondo S."/>
            <person name="Pangilinan J."/>
            <person name="Riley R."/>
            <person name="Labutti K."/>
            <person name="Andreopoulos B."/>
            <person name="Lipzen A."/>
            <person name="Chen C."/>
            <person name="Yanf M."/>
            <person name="Daum C."/>
            <person name="Ng V."/>
            <person name="Clum A."/>
            <person name="Steindorff A."/>
            <person name="Ohm R."/>
            <person name="Martin F."/>
            <person name="Silar P."/>
            <person name="Natvig D."/>
            <person name="Lalanne C."/>
            <person name="Gautier V."/>
            <person name="Ament-Velasquez S.L."/>
            <person name="Kruys A."/>
            <person name="Hutchinson M.I."/>
            <person name="Powell A.J."/>
            <person name="Barry K."/>
            <person name="Miller A.N."/>
            <person name="Grigoriev I.V."/>
            <person name="Debuchy R."/>
            <person name="Gladieux P."/>
            <person name="Thoren M.H."/>
            <person name="Johannesson H."/>
        </authorList>
    </citation>
    <scope>NUCLEOTIDE SEQUENCE</scope>
    <source>
        <strain evidence="2">CBS 955.72</strain>
    </source>
</reference>
<evidence type="ECO:0000313" key="2">
    <source>
        <dbReference type="EMBL" id="KAK3358091.1"/>
    </source>
</evidence>
<feature type="compositionally biased region" description="Low complexity" evidence="1">
    <location>
        <begin position="200"/>
        <end position="216"/>
    </location>
</feature>
<keyword evidence="3" id="KW-1185">Reference proteome</keyword>
<feature type="compositionally biased region" description="Basic and acidic residues" evidence="1">
    <location>
        <begin position="176"/>
        <end position="195"/>
    </location>
</feature>
<dbReference type="AlphaFoldDB" id="A0AAJ0MGS2"/>
<name>A0AAJ0MGS2_9PEZI</name>